<dbReference type="InterPro" id="IPR015422">
    <property type="entry name" value="PyrdxlP-dep_Trfase_small"/>
</dbReference>
<evidence type="ECO:0000313" key="9">
    <source>
        <dbReference type="Proteomes" id="UP000239863"/>
    </source>
</evidence>
<gene>
    <name evidence="8" type="ORF">BD821_10754</name>
</gene>
<dbReference type="Proteomes" id="UP000239863">
    <property type="component" value="Unassembled WGS sequence"/>
</dbReference>
<dbReference type="Gene3D" id="3.40.640.10">
    <property type="entry name" value="Type I PLP-dependent aspartate aminotransferase-like (Major domain)"/>
    <property type="match status" value="1"/>
</dbReference>
<dbReference type="InterPro" id="IPR015424">
    <property type="entry name" value="PyrdxlP-dep_Trfase"/>
</dbReference>
<feature type="domain" description="Aminotransferase class I/classII large" evidence="7">
    <location>
        <begin position="47"/>
        <end position="386"/>
    </location>
</feature>
<dbReference type="PANTHER" id="PTHR42790:SF19">
    <property type="entry name" value="KYNURENINE_ALPHA-AMINOADIPATE AMINOTRANSFERASE, MITOCHONDRIAL"/>
    <property type="match status" value="1"/>
</dbReference>
<keyword evidence="4" id="KW-0032">Aminotransferase</keyword>
<dbReference type="EMBL" id="PTIS01000007">
    <property type="protein sequence ID" value="PPK48417.1"/>
    <property type="molecule type" value="Genomic_DNA"/>
</dbReference>
<reference evidence="8 9" key="1">
    <citation type="submission" date="2018-02" db="EMBL/GenBank/DDBJ databases">
        <title>Genomic Encyclopedia of Archaeal and Bacterial Type Strains, Phase II (KMG-II): from individual species to whole genera.</title>
        <authorList>
            <person name="Goeker M."/>
        </authorList>
    </citation>
    <scope>NUCLEOTIDE SEQUENCE [LARGE SCALE GENOMIC DNA]</scope>
    <source>
        <strain evidence="8 9">DSM 15099</strain>
    </source>
</reference>
<dbReference type="SUPFAM" id="SSF53383">
    <property type="entry name" value="PLP-dependent transferases"/>
    <property type="match status" value="1"/>
</dbReference>
<dbReference type="GO" id="GO:1901605">
    <property type="term" value="P:alpha-amino acid metabolic process"/>
    <property type="evidence" value="ECO:0007669"/>
    <property type="project" value="TreeGrafter"/>
</dbReference>
<proteinExistence type="inferred from homology"/>
<dbReference type="GO" id="GO:0030170">
    <property type="term" value="F:pyridoxal phosphate binding"/>
    <property type="evidence" value="ECO:0007669"/>
    <property type="project" value="InterPro"/>
</dbReference>
<dbReference type="RefSeq" id="WP_029453075.1">
    <property type="nucleotide sequence ID" value="NZ_PTIS01000007.1"/>
</dbReference>
<evidence type="ECO:0000256" key="5">
    <source>
        <dbReference type="ARBA" id="ARBA00022679"/>
    </source>
</evidence>
<dbReference type="CDD" id="cd00609">
    <property type="entry name" value="AAT_like"/>
    <property type="match status" value="1"/>
</dbReference>
<dbReference type="GeneID" id="75091211"/>
<dbReference type="InterPro" id="IPR050859">
    <property type="entry name" value="Class-I_PLP-dep_aminotransf"/>
</dbReference>
<evidence type="ECO:0000256" key="4">
    <source>
        <dbReference type="ARBA" id="ARBA00022576"/>
    </source>
</evidence>
<dbReference type="PANTHER" id="PTHR42790">
    <property type="entry name" value="AMINOTRANSFERASE"/>
    <property type="match status" value="1"/>
</dbReference>
<keyword evidence="6" id="KW-0663">Pyridoxal phosphate</keyword>
<evidence type="ECO:0000313" key="8">
    <source>
        <dbReference type="EMBL" id="PPK48417.1"/>
    </source>
</evidence>
<dbReference type="FunFam" id="3.40.640.10:FF:000053">
    <property type="entry name" value="Aminotransferase, class I"/>
    <property type="match status" value="1"/>
</dbReference>
<keyword evidence="5" id="KW-0808">Transferase</keyword>
<dbReference type="Pfam" id="PF00155">
    <property type="entry name" value="Aminotran_1_2"/>
    <property type="match status" value="1"/>
</dbReference>
<organism evidence="8 9">
    <name type="scientific">Clostridium algidicarnis DSM 15099</name>
    <dbReference type="NCBI Taxonomy" id="1121295"/>
    <lineage>
        <taxon>Bacteria</taxon>
        <taxon>Bacillati</taxon>
        <taxon>Bacillota</taxon>
        <taxon>Clostridia</taxon>
        <taxon>Eubacteriales</taxon>
        <taxon>Clostridiaceae</taxon>
        <taxon>Clostridium</taxon>
    </lineage>
</organism>
<comment type="caution">
    <text evidence="8">The sequence shown here is derived from an EMBL/GenBank/DDBJ whole genome shotgun (WGS) entry which is preliminary data.</text>
</comment>
<comment type="similarity">
    <text evidence="2">Belongs to the class-I pyridoxal-phosphate-dependent aminotransferase family.</text>
</comment>
<comment type="subunit">
    <text evidence="3">Homodimer.</text>
</comment>
<dbReference type="Gene3D" id="3.90.1150.10">
    <property type="entry name" value="Aspartate Aminotransferase, domain 1"/>
    <property type="match status" value="1"/>
</dbReference>
<accession>A0A2S6FXX5</accession>
<dbReference type="InterPro" id="IPR015421">
    <property type="entry name" value="PyrdxlP-dep_Trfase_major"/>
</dbReference>
<evidence type="ECO:0000256" key="1">
    <source>
        <dbReference type="ARBA" id="ARBA00001933"/>
    </source>
</evidence>
<dbReference type="OrthoDB" id="9802328at2"/>
<evidence type="ECO:0000256" key="2">
    <source>
        <dbReference type="ARBA" id="ARBA00007441"/>
    </source>
</evidence>
<evidence type="ECO:0000256" key="3">
    <source>
        <dbReference type="ARBA" id="ARBA00011738"/>
    </source>
</evidence>
<name>A0A2S6FXX5_9CLOT</name>
<protein>
    <submittedName>
        <fullName evidence="8">2-aminoadipate transaminase</fullName>
    </submittedName>
</protein>
<dbReference type="STRING" id="37659.GCA_000703125_02378"/>
<sequence length="395" mass="44978">MNIQFSDRMSEIKASAIRELLKLTQQPEIISFAGGLPAPELFPLENMEKIASKVIREQGQAALQYSTTEGFNPLREVIIEQRLKPAGINATLDNIMICSGSQQALEFSAKLFVNEGDVILCESPTYLGAINAFRAYRPRFVEIPMDDDGMIIEELEKALKENKNVKFIYTIPDFQNPTGRTMSIERRKKLAKIGAEYNIPVLEDSPYGELIFDGEVYPSIKSFDEDGFVIQLGTYSKTFCPGLRIGWICAHEDIIQKYVTIKQGADLQSSTLDQRIVAAYMQEYDLDEHIKTIIEVYRKRRDVMINTMKDTFPKEVKFTNSKGGLFTWVELREDLDAAKILEEALKLKVAFVPGASFFPNGGNKNYFRLNYSNMSEEKIKEGIEKLAEVLKKYYK</sequence>
<dbReference type="GO" id="GO:0008483">
    <property type="term" value="F:transaminase activity"/>
    <property type="evidence" value="ECO:0007669"/>
    <property type="project" value="UniProtKB-KW"/>
</dbReference>
<evidence type="ECO:0000256" key="6">
    <source>
        <dbReference type="ARBA" id="ARBA00022898"/>
    </source>
</evidence>
<comment type="cofactor">
    <cofactor evidence="1">
        <name>pyridoxal 5'-phosphate</name>
        <dbReference type="ChEBI" id="CHEBI:597326"/>
    </cofactor>
</comment>
<dbReference type="AlphaFoldDB" id="A0A2S6FXX5"/>
<evidence type="ECO:0000259" key="7">
    <source>
        <dbReference type="Pfam" id="PF00155"/>
    </source>
</evidence>
<dbReference type="InterPro" id="IPR004839">
    <property type="entry name" value="Aminotransferase_I/II_large"/>
</dbReference>